<feature type="signal peptide" evidence="1">
    <location>
        <begin position="1"/>
        <end position="19"/>
    </location>
</feature>
<dbReference type="EMBL" id="LKCW01000049">
    <property type="protein sequence ID" value="KPM42417.1"/>
    <property type="molecule type" value="Genomic_DNA"/>
</dbReference>
<dbReference type="Gene3D" id="2.30.60.10">
    <property type="entry name" value="Cyanovirin-N"/>
    <property type="match status" value="1"/>
</dbReference>
<accession>A0A0P7BNQ1</accession>
<evidence type="ECO:0000256" key="1">
    <source>
        <dbReference type="SAM" id="SignalP"/>
    </source>
</evidence>
<keyword evidence="3" id="KW-1185">Reference proteome</keyword>
<dbReference type="SUPFAM" id="SSF51322">
    <property type="entry name" value="Cyanovirin-N"/>
    <property type="match status" value="1"/>
</dbReference>
<name>A0A0P7BNQ1_9HYPO</name>
<sequence>MLLKAHLSSLLAIATTAAAWPGRGSDLIGMYSRAFLGVDDWKNIVPYDATFPAFEDQCDGMQILGEGRAGSLALSGFCIGANKTRYLTELNLNWCFENDDGQLKVAAQPLDNKQIYLAAGCINKAGNFTPTYVKFDNVNTTLSTSVKPVDGRFVCGNHNGTRVAVGNWGEPTVKFVPPGK</sequence>
<dbReference type="AlphaFoldDB" id="A0A0P7BNQ1"/>
<protein>
    <recommendedName>
        <fullName evidence="4">Cyanovirin-N domain-containing protein</fullName>
    </recommendedName>
</protein>
<dbReference type="OrthoDB" id="4986502at2759"/>
<gene>
    <name evidence="2" type="ORF">AK830_g4156</name>
</gene>
<evidence type="ECO:0000313" key="2">
    <source>
        <dbReference type="EMBL" id="KPM42417.1"/>
    </source>
</evidence>
<feature type="chain" id="PRO_5006136044" description="Cyanovirin-N domain-containing protein" evidence="1">
    <location>
        <begin position="20"/>
        <end position="180"/>
    </location>
</feature>
<evidence type="ECO:0000313" key="3">
    <source>
        <dbReference type="Proteomes" id="UP000050424"/>
    </source>
</evidence>
<proteinExistence type="predicted"/>
<evidence type="ECO:0008006" key="4">
    <source>
        <dbReference type="Google" id="ProtNLM"/>
    </source>
</evidence>
<reference evidence="2 3" key="1">
    <citation type="submission" date="2015-09" db="EMBL/GenBank/DDBJ databases">
        <title>Draft genome of a European isolate of the apple canker pathogen Neonectria ditissima.</title>
        <authorList>
            <person name="Gomez-Cortecero A."/>
            <person name="Harrison R.J."/>
            <person name="Armitage A.D."/>
        </authorList>
    </citation>
    <scope>NUCLEOTIDE SEQUENCE [LARGE SCALE GENOMIC DNA]</scope>
    <source>
        <strain evidence="2 3">R09/05</strain>
    </source>
</reference>
<organism evidence="2 3">
    <name type="scientific">Neonectria ditissima</name>
    <dbReference type="NCBI Taxonomy" id="78410"/>
    <lineage>
        <taxon>Eukaryota</taxon>
        <taxon>Fungi</taxon>
        <taxon>Dikarya</taxon>
        <taxon>Ascomycota</taxon>
        <taxon>Pezizomycotina</taxon>
        <taxon>Sordariomycetes</taxon>
        <taxon>Hypocreomycetidae</taxon>
        <taxon>Hypocreales</taxon>
        <taxon>Nectriaceae</taxon>
        <taxon>Neonectria</taxon>
    </lineage>
</organism>
<keyword evidence="1" id="KW-0732">Signal</keyword>
<dbReference type="Proteomes" id="UP000050424">
    <property type="component" value="Unassembled WGS sequence"/>
</dbReference>
<dbReference type="InterPro" id="IPR036673">
    <property type="entry name" value="Cyanovirin-N_sf"/>
</dbReference>
<comment type="caution">
    <text evidence="2">The sequence shown here is derived from an EMBL/GenBank/DDBJ whole genome shotgun (WGS) entry which is preliminary data.</text>
</comment>